<dbReference type="Pfam" id="PF13193">
    <property type="entry name" value="AMP-binding_C"/>
    <property type="match status" value="1"/>
</dbReference>
<dbReference type="RefSeq" id="XP_026620584.1">
    <property type="nucleotide sequence ID" value="XM_026768184.1"/>
</dbReference>
<feature type="domain" description="AMP-binding enzyme C-terminal" evidence="1">
    <location>
        <begin position="2"/>
        <end position="46"/>
    </location>
</feature>
<reference evidence="2 3" key="1">
    <citation type="submission" date="2018-07" db="EMBL/GenBank/DDBJ databases">
        <title>The genomes of Aspergillus section Nigri reveals drivers in fungal speciation.</title>
        <authorList>
            <consortium name="DOE Joint Genome Institute"/>
            <person name="Vesth T.C."/>
            <person name="Nybo J."/>
            <person name="Theobald S."/>
            <person name="Brandl J."/>
            <person name="Frisvad J.C."/>
            <person name="Nielsen K.F."/>
            <person name="Lyhne E.K."/>
            <person name="Kogle M.E."/>
            <person name="Kuo A."/>
            <person name="Riley R."/>
            <person name="Clum A."/>
            <person name="Nolan M."/>
            <person name="Lipzen A."/>
            <person name="Salamov A."/>
            <person name="Henrissat B."/>
            <person name="Wiebenga A."/>
            <person name="De vries R.P."/>
            <person name="Grigoriev I.V."/>
            <person name="Mortensen U.H."/>
            <person name="Andersen M.R."/>
            <person name="Baker S.E."/>
        </authorList>
    </citation>
    <scope>NUCLEOTIDE SEQUENCE [LARGE SCALE GENOMIC DNA]</scope>
    <source>
        <strain evidence="2 3">CBS 139.54b</strain>
    </source>
</reference>
<dbReference type="InterPro" id="IPR045851">
    <property type="entry name" value="AMP-bd_C_sf"/>
</dbReference>
<keyword evidence="3" id="KW-1185">Reference proteome</keyword>
<dbReference type="EMBL" id="KZ852088">
    <property type="protein sequence ID" value="RDH27562.1"/>
    <property type="molecule type" value="Genomic_DNA"/>
</dbReference>
<name>A0A3F3PLA8_9EURO</name>
<dbReference type="GeneID" id="38136540"/>
<evidence type="ECO:0000259" key="1">
    <source>
        <dbReference type="Pfam" id="PF13193"/>
    </source>
</evidence>
<proteinExistence type="predicted"/>
<dbReference type="Gene3D" id="3.30.300.30">
    <property type="match status" value="1"/>
</dbReference>
<evidence type="ECO:0000313" key="2">
    <source>
        <dbReference type="EMBL" id="RDH27562.1"/>
    </source>
</evidence>
<accession>A0A3F3PLA8</accession>
<dbReference type="Proteomes" id="UP000253729">
    <property type="component" value="Unassembled WGS sequence"/>
</dbReference>
<dbReference type="AlphaFoldDB" id="A0A3F3PLA8"/>
<gene>
    <name evidence="2" type="ORF">BDQ94DRAFT_153759</name>
</gene>
<evidence type="ECO:0000313" key="3">
    <source>
        <dbReference type="Proteomes" id="UP000253729"/>
    </source>
</evidence>
<organism evidence="2 3">
    <name type="scientific">Aspergillus welwitschiae</name>
    <dbReference type="NCBI Taxonomy" id="1341132"/>
    <lineage>
        <taxon>Eukaryota</taxon>
        <taxon>Fungi</taxon>
        <taxon>Dikarya</taxon>
        <taxon>Ascomycota</taxon>
        <taxon>Pezizomycotina</taxon>
        <taxon>Eurotiomycetes</taxon>
        <taxon>Eurotiomycetidae</taxon>
        <taxon>Eurotiales</taxon>
        <taxon>Aspergillaceae</taxon>
        <taxon>Aspergillus</taxon>
        <taxon>Aspergillus subgen. Circumdati</taxon>
    </lineage>
</organism>
<protein>
    <recommendedName>
        <fullName evidence="1">AMP-binding enzyme C-terminal domain-containing protein</fullName>
    </recommendedName>
</protein>
<dbReference type="SUPFAM" id="SSF56801">
    <property type="entry name" value="Acetyl-CoA synthetase-like"/>
    <property type="match status" value="1"/>
</dbReference>
<sequence length="51" mass="5274">MLGHPGVADAAVVAVNSRSGATEVPVAFVTRRAGASRVPKEQEIINPCTSR</sequence>
<dbReference type="InterPro" id="IPR025110">
    <property type="entry name" value="AMP-bd_C"/>
</dbReference>